<evidence type="ECO:0008006" key="4">
    <source>
        <dbReference type="Google" id="ProtNLM"/>
    </source>
</evidence>
<gene>
    <name evidence="2" type="ORF">EFW17_19235</name>
</gene>
<organism evidence="2 3">
    <name type="scientific">Halostreptopolyspora alba</name>
    <dbReference type="NCBI Taxonomy" id="2487137"/>
    <lineage>
        <taxon>Bacteria</taxon>
        <taxon>Bacillati</taxon>
        <taxon>Actinomycetota</taxon>
        <taxon>Actinomycetes</taxon>
        <taxon>Streptosporangiales</taxon>
        <taxon>Nocardiopsidaceae</taxon>
        <taxon>Halostreptopolyspora</taxon>
    </lineage>
</organism>
<comment type="caution">
    <text evidence="2">The sequence shown here is derived from an EMBL/GenBank/DDBJ whole genome shotgun (WGS) entry which is preliminary data.</text>
</comment>
<dbReference type="RefSeq" id="WP_123202815.1">
    <property type="nucleotide sequence ID" value="NZ_RJMB01000023.1"/>
</dbReference>
<proteinExistence type="predicted"/>
<feature type="region of interest" description="Disordered" evidence="1">
    <location>
        <begin position="194"/>
        <end position="217"/>
    </location>
</feature>
<protein>
    <recommendedName>
        <fullName evidence="4">DUF3558 domain-containing protein</fullName>
    </recommendedName>
</protein>
<dbReference type="Proteomes" id="UP000269198">
    <property type="component" value="Unassembled WGS sequence"/>
</dbReference>
<dbReference type="OrthoDB" id="3430938at2"/>
<dbReference type="EMBL" id="RJMB01000023">
    <property type="protein sequence ID" value="RNL82443.1"/>
    <property type="molecule type" value="Genomic_DNA"/>
</dbReference>
<reference evidence="2 3" key="1">
    <citation type="submission" date="2018-11" db="EMBL/GenBank/DDBJ databases">
        <title>The genome draft of YIM 96095.</title>
        <authorList>
            <person name="Tang S.-K."/>
            <person name="Chunyu W.-X."/>
            <person name="Feng Y.-Z."/>
        </authorList>
    </citation>
    <scope>NUCLEOTIDE SEQUENCE [LARGE SCALE GENOMIC DNA]</scope>
    <source>
        <strain evidence="2 3">YIM 96095</strain>
    </source>
</reference>
<accession>A0A3N0E3R8</accession>
<keyword evidence="3" id="KW-1185">Reference proteome</keyword>
<evidence type="ECO:0000313" key="2">
    <source>
        <dbReference type="EMBL" id="RNL82443.1"/>
    </source>
</evidence>
<name>A0A3N0E3R8_9ACTN</name>
<dbReference type="AlphaFoldDB" id="A0A3N0E3R8"/>
<evidence type="ECO:0000313" key="3">
    <source>
        <dbReference type="Proteomes" id="UP000269198"/>
    </source>
</evidence>
<evidence type="ECO:0000256" key="1">
    <source>
        <dbReference type="SAM" id="MobiDB-lite"/>
    </source>
</evidence>
<sequence>MPRPPRRRPRLRVAVVSASVTLAVYLVAAGVVGAVAYTSEPEEPDGDVALPEDPCTTVTATQLRRLSAEDPSSSMQAAYDGESEGFISASCGWYAEFSDGTLGSLYLSFDVPDDPAEAKDRYESRAVDYEITTGSESEYGGHREITVEDSRELDLGNESFVVFAEEESVPPDENEEPTRQAVARVEVRHANANISVRASESVEADNDRNPDLTGDEDTLVAMAEDALASLA</sequence>